<name>A0A699KN20_TANCI</name>
<dbReference type="PANTHER" id="PTHR32472:SF10">
    <property type="entry name" value="DNA REPAIR PROTEIN RADA-LIKE PROTEIN"/>
    <property type="match status" value="1"/>
</dbReference>
<sequence length="157" mass="16557">MDGSRTFVIQIQALCAPGISRQVNGLQNGKANMIISILMKQAGLKLEANAVFLNVVGGATLTETAGDLAVAAAICSSFLEFPIPKHVAFIGEIGLGGELRAVPKMEKRVSTVAKLGYKTCVVPKSAEKVLHGLDFGDLEVLGCNNLKEVINTVFTTN</sequence>
<dbReference type="AlphaFoldDB" id="A0A699KN20"/>
<dbReference type="InterPro" id="IPR014721">
    <property type="entry name" value="Ribsml_uS5_D2-typ_fold_subgr"/>
</dbReference>
<accession>A0A699KN20</accession>
<protein>
    <submittedName>
        <fullName evidence="1">ATP-dependent peptidase</fullName>
    </submittedName>
</protein>
<reference evidence="1" key="1">
    <citation type="journal article" date="2019" name="Sci. Rep.">
        <title>Draft genome of Tanacetum cinerariifolium, the natural source of mosquito coil.</title>
        <authorList>
            <person name="Yamashiro T."/>
            <person name="Shiraishi A."/>
            <person name="Satake H."/>
            <person name="Nakayama K."/>
        </authorList>
    </citation>
    <scope>NUCLEOTIDE SEQUENCE</scope>
</reference>
<dbReference type="Pfam" id="PF13541">
    <property type="entry name" value="ChlI"/>
    <property type="match status" value="1"/>
</dbReference>
<dbReference type="Gene3D" id="3.30.230.10">
    <property type="match status" value="1"/>
</dbReference>
<dbReference type="PANTHER" id="PTHR32472">
    <property type="entry name" value="DNA REPAIR PROTEIN RADA"/>
    <property type="match status" value="1"/>
</dbReference>
<dbReference type="InterPro" id="IPR020568">
    <property type="entry name" value="Ribosomal_Su5_D2-typ_SF"/>
</dbReference>
<comment type="caution">
    <text evidence="1">The sequence shown here is derived from an EMBL/GenBank/DDBJ whole genome shotgun (WGS) entry which is preliminary data.</text>
</comment>
<dbReference type="FunFam" id="3.30.230.10:FF:000053">
    <property type="entry name" value="DNA repair protein radA isogeny"/>
    <property type="match status" value="1"/>
</dbReference>
<gene>
    <name evidence="1" type="ORF">Tci_670901</name>
</gene>
<evidence type="ECO:0000313" key="1">
    <source>
        <dbReference type="EMBL" id="GFA98929.1"/>
    </source>
</evidence>
<dbReference type="SUPFAM" id="SSF54211">
    <property type="entry name" value="Ribosomal protein S5 domain 2-like"/>
    <property type="match status" value="1"/>
</dbReference>
<dbReference type="GO" id="GO:0000725">
    <property type="term" value="P:recombinational repair"/>
    <property type="evidence" value="ECO:0007669"/>
    <property type="project" value="TreeGrafter"/>
</dbReference>
<proteinExistence type="predicted"/>
<organism evidence="1">
    <name type="scientific">Tanacetum cinerariifolium</name>
    <name type="common">Dalmatian daisy</name>
    <name type="synonym">Chrysanthemum cinerariifolium</name>
    <dbReference type="NCBI Taxonomy" id="118510"/>
    <lineage>
        <taxon>Eukaryota</taxon>
        <taxon>Viridiplantae</taxon>
        <taxon>Streptophyta</taxon>
        <taxon>Embryophyta</taxon>
        <taxon>Tracheophyta</taxon>
        <taxon>Spermatophyta</taxon>
        <taxon>Magnoliopsida</taxon>
        <taxon>eudicotyledons</taxon>
        <taxon>Gunneridae</taxon>
        <taxon>Pentapetalae</taxon>
        <taxon>asterids</taxon>
        <taxon>campanulids</taxon>
        <taxon>Asterales</taxon>
        <taxon>Asteraceae</taxon>
        <taxon>Asteroideae</taxon>
        <taxon>Anthemideae</taxon>
        <taxon>Anthemidinae</taxon>
        <taxon>Tanacetum</taxon>
    </lineage>
</organism>
<dbReference type="EMBL" id="BKCJ010528465">
    <property type="protein sequence ID" value="GFA98929.1"/>
    <property type="molecule type" value="Genomic_DNA"/>
</dbReference>